<reference evidence="2" key="1">
    <citation type="journal article" date="2013" name="J. Plant Res.">
        <title>Effect of fungi and light on seed germination of three Opuntia species from semiarid lands of central Mexico.</title>
        <authorList>
            <person name="Delgado-Sanchez P."/>
            <person name="Jimenez-Bremont J.F."/>
            <person name="Guerrero-Gonzalez Mde L."/>
            <person name="Flores J."/>
        </authorList>
    </citation>
    <scope>NUCLEOTIDE SEQUENCE</scope>
    <source>
        <tissue evidence="2">Cladode</tissue>
    </source>
</reference>
<dbReference type="EMBL" id="GISG01172721">
    <property type="protein sequence ID" value="MBA4652034.1"/>
    <property type="molecule type" value="Transcribed_RNA"/>
</dbReference>
<protein>
    <submittedName>
        <fullName evidence="2">Uncharacterized protein</fullName>
    </submittedName>
</protein>
<accession>A0A7C8ZUW1</accession>
<organism evidence="2">
    <name type="scientific">Opuntia streptacantha</name>
    <name type="common">Prickly pear cactus</name>
    <name type="synonym">Opuntia cardona</name>
    <dbReference type="NCBI Taxonomy" id="393608"/>
    <lineage>
        <taxon>Eukaryota</taxon>
        <taxon>Viridiplantae</taxon>
        <taxon>Streptophyta</taxon>
        <taxon>Embryophyta</taxon>
        <taxon>Tracheophyta</taxon>
        <taxon>Spermatophyta</taxon>
        <taxon>Magnoliopsida</taxon>
        <taxon>eudicotyledons</taxon>
        <taxon>Gunneridae</taxon>
        <taxon>Pentapetalae</taxon>
        <taxon>Caryophyllales</taxon>
        <taxon>Cactineae</taxon>
        <taxon>Cactaceae</taxon>
        <taxon>Opuntioideae</taxon>
        <taxon>Opuntia</taxon>
    </lineage>
</organism>
<feature type="compositionally biased region" description="Basic and acidic residues" evidence="1">
    <location>
        <begin position="18"/>
        <end position="28"/>
    </location>
</feature>
<evidence type="ECO:0000256" key="1">
    <source>
        <dbReference type="SAM" id="MobiDB-lite"/>
    </source>
</evidence>
<sequence length="109" mass="12064">MSEEKINQSLPSYSWHNTAERERERESEMSGCGKRASGAPNGASNFRKQPQPRGPAKNKILGNIVRDIFTTKSFHGAPSPRARTTVIVTSEASNLRSRHILDLVTSNLT</sequence>
<feature type="compositionally biased region" description="Polar residues" evidence="1">
    <location>
        <begin position="7"/>
        <end position="17"/>
    </location>
</feature>
<feature type="region of interest" description="Disordered" evidence="1">
    <location>
        <begin position="1"/>
        <end position="58"/>
    </location>
</feature>
<reference evidence="2" key="2">
    <citation type="submission" date="2020-07" db="EMBL/GenBank/DDBJ databases">
        <authorList>
            <person name="Vera ALvarez R."/>
            <person name="Arias-Moreno D.M."/>
            <person name="Jimenez-Jacinto V."/>
            <person name="Jimenez-Bremont J.F."/>
            <person name="Swaminathan K."/>
            <person name="Moose S.P."/>
            <person name="Guerrero-Gonzalez M.L."/>
            <person name="Marino-Ramirez L."/>
            <person name="Landsman D."/>
            <person name="Rodriguez-Kessler M."/>
            <person name="Delgado-Sanchez P."/>
        </authorList>
    </citation>
    <scope>NUCLEOTIDE SEQUENCE</scope>
    <source>
        <tissue evidence="2">Cladode</tissue>
    </source>
</reference>
<proteinExistence type="predicted"/>
<name>A0A7C8ZUW1_OPUST</name>
<evidence type="ECO:0000313" key="2">
    <source>
        <dbReference type="EMBL" id="MBA4652034.1"/>
    </source>
</evidence>
<dbReference type="AlphaFoldDB" id="A0A7C8ZUW1"/>